<keyword evidence="13 27" id="KW-0812">Transmembrane</keyword>
<dbReference type="UniPathway" id="UPA00219"/>
<feature type="transmembrane region" description="Helical" evidence="27">
    <location>
        <begin position="7"/>
        <end position="31"/>
    </location>
</feature>
<dbReference type="GO" id="GO:0030288">
    <property type="term" value="C:outer membrane-bounded periplasmic space"/>
    <property type="evidence" value="ECO:0007669"/>
    <property type="project" value="TreeGrafter"/>
</dbReference>
<evidence type="ECO:0000256" key="1">
    <source>
        <dbReference type="ARBA" id="ARBA00004249"/>
    </source>
</evidence>
<dbReference type="InterPro" id="IPR031376">
    <property type="entry name" value="PCB_OB"/>
</dbReference>
<keyword evidence="14" id="KW-0378">Hydrolase</keyword>
<comment type="catalytic activity">
    <reaction evidence="23">
        <text>Preferential cleavage: (Ac)2-L-Lys-D-Ala-|-D-Ala. Also transpeptidation of peptidyl-alanyl moieties that are N-acyl substituents of D-alanine.</text>
        <dbReference type="EC" id="3.4.16.4"/>
    </reaction>
</comment>
<proteinExistence type="inferred from homology"/>
<evidence type="ECO:0000256" key="6">
    <source>
        <dbReference type="ARBA" id="ARBA00018638"/>
    </source>
</evidence>
<dbReference type="InterPro" id="IPR023346">
    <property type="entry name" value="Lysozyme-like_dom_sf"/>
</dbReference>
<keyword evidence="9" id="KW-0121">Carboxypeptidase</keyword>
<dbReference type="Pfam" id="PF17092">
    <property type="entry name" value="PCB_OB"/>
    <property type="match status" value="1"/>
</dbReference>
<evidence type="ECO:0000256" key="8">
    <source>
        <dbReference type="ARBA" id="ARBA00022519"/>
    </source>
</evidence>
<keyword evidence="8" id="KW-0997">Cell inner membrane</keyword>
<dbReference type="GO" id="GO:0008955">
    <property type="term" value="F:peptidoglycan glycosyltransferase activity"/>
    <property type="evidence" value="ECO:0007669"/>
    <property type="project" value="UniProtKB-EC"/>
</dbReference>
<keyword evidence="10" id="KW-0645">Protease</keyword>
<dbReference type="SUPFAM" id="SSF56601">
    <property type="entry name" value="beta-lactamase/transpeptidase-like"/>
    <property type="match status" value="1"/>
</dbReference>
<evidence type="ECO:0000256" key="7">
    <source>
        <dbReference type="ARBA" id="ARBA00022475"/>
    </source>
</evidence>
<accession>A0P5B0</accession>
<dbReference type="Gene3D" id="3.40.710.10">
    <property type="entry name" value="DD-peptidase/beta-lactamase superfamily"/>
    <property type="match status" value="2"/>
</dbReference>
<keyword evidence="17" id="KW-0573">Peptidoglycan synthesis</keyword>
<dbReference type="OrthoDB" id="9766909at2"/>
<dbReference type="Gene3D" id="1.10.3810.10">
    <property type="entry name" value="Biosynthetic peptidoglycan transglycosylase-like"/>
    <property type="match status" value="1"/>
</dbReference>
<feature type="domain" description="Glycosyl transferase family 51" evidence="29">
    <location>
        <begin position="58"/>
        <end position="229"/>
    </location>
</feature>
<feature type="domain" description="Penicillin-binding protein OB-like" evidence="30">
    <location>
        <begin position="331"/>
        <end position="423"/>
    </location>
</feature>
<dbReference type="InterPro" id="IPR050396">
    <property type="entry name" value="Glycosyltr_51/Transpeptidase"/>
</dbReference>
<dbReference type="GO" id="GO:0009002">
    <property type="term" value="F:serine-type D-Ala-D-Ala carboxypeptidase activity"/>
    <property type="evidence" value="ECO:0007669"/>
    <property type="project" value="UniProtKB-EC"/>
</dbReference>
<dbReference type="EC" id="3.4.16.4" evidence="5"/>
<evidence type="ECO:0000256" key="24">
    <source>
        <dbReference type="ARBA" id="ARBA00044770"/>
    </source>
</evidence>
<evidence type="ECO:0000256" key="14">
    <source>
        <dbReference type="ARBA" id="ARBA00022801"/>
    </source>
</evidence>
<evidence type="ECO:0000256" key="5">
    <source>
        <dbReference type="ARBA" id="ARBA00012448"/>
    </source>
</evidence>
<evidence type="ECO:0000256" key="27">
    <source>
        <dbReference type="SAM" id="Phobius"/>
    </source>
</evidence>
<evidence type="ECO:0000256" key="9">
    <source>
        <dbReference type="ARBA" id="ARBA00022645"/>
    </source>
</evidence>
<keyword evidence="15" id="KW-0133">Cell shape</keyword>
<keyword evidence="18 27" id="KW-1133">Transmembrane helix</keyword>
<evidence type="ECO:0000256" key="15">
    <source>
        <dbReference type="ARBA" id="ARBA00022960"/>
    </source>
</evidence>
<gene>
    <name evidence="31" type="ORF">MB2181_01565</name>
</gene>
<evidence type="ECO:0000256" key="18">
    <source>
        <dbReference type="ARBA" id="ARBA00022989"/>
    </source>
</evidence>
<evidence type="ECO:0000313" key="31">
    <source>
        <dbReference type="EMBL" id="EAV46720.1"/>
    </source>
</evidence>
<evidence type="ECO:0000256" key="12">
    <source>
        <dbReference type="ARBA" id="ARBA00022679"/>
    </source>
</evidence>
<keyword evidence="21" id="KW-0511">Multifunctional enzyme</keyword>
<comment type="similarity">
    <text evidence="4">In the N-terminal section; belongs to the glycosyltransferase 51 family.</text>
</comment>
<dbReference type="GO" id="GO:0071555">
    <property type="term" value="P:cell wall organization"/>
    <property type="evidence" value="ECO:0007669"/>
    <property type="project" value="UniProtKB-KW"/>
</dbReference>
<dbReference type="GO" id="GO:0006508">
    <property type="term" value="P:proteolysis"/>
    <property type="evidence" value="ECO:0007669"/>
    <property type="project" value="UniProtKB-KW"/>
</dbReference>
<feature type="domain" description="Penicillin-binding protein transpeptidase" evidence="28">
    <location>
        <begin position="429"/>
        <end position="689"/>
    </location>
</feature>
<keyword evidence="22" id="KW-0961">Cell wall biogenesis/degradation</keyword>
<dbReference type="InterPro" id="IPR036950">
    <property type="entry name" value="PBP_transglycosylase"/>
</dbReference>
<evidence type="ECO:0000256" key="2">
    <source>
        <dbReference type="ARBA" id="ARBA00004752"/>
    </source>
</evidence>
<evidence type="ECO:0000256" key="11">
    <source>
        <dbReference type="ARBA" id="ARBA00022676"/>
    </source>
</evidence>
<comment type="pathway">
    <text evidence="26">Glycan biosynthesis.</text>
</comment>
<dbReference type="InterPro" id="IPR012338">
    <property type="entry name" value="Beta-lactam/transpept-like"/>
</dbReference>
<dbReference type="SUPFAM" id="SSF53955">
    <property type="entry name" value="Lysozyme-like"/>
    <property type="match status" value="1"/>
</dbReference>
<evidence type="ECO:0000259" key="28">
    <source>
        <dbReference type="Pfam" id="PF00905"/>
    </source>
</evidence>
<dbReference type="GO" id="GO:0005886">
    <property type="term" value="C:plasma membrane"/>
    <property type="evidence" value="ECO:0007669"/>
    <property type="project" value="UniProtKB-SubCell"/>
</dbReference>
<evidence type="ECO:0000256" key="21">
    <source>
        <dbReference type="ARBA" id="ARBA00023268"/>
    </source>
</evidence>
<evidence type="ECO:0000256" key="25">
    <source>
        <dbReference type="ARBA" id="ARBA00049902"/>
    </source>
</evidence>
<dbReference type="NCBIfam" id="TIGR02074">
    <property type="entry name" value="PBP_1a_fam"/>
    <property type="match status" value="1"/>
</dbReference>
<comment type="subcellular location">
    <subcellularLocation>
        <location evidence="1">Cell inner membrane</location>
        <topology evidence="1">Single-pass type II membrane protein</topology>
    </subcellularLocation>
</comment>
<keyword evidence="19 27" id="KW-0472">Membrane</keyword>
<dbReference type="GO" id="GO:0046677">
    <property type="term" value="P:response to antibiotic"/>
    <property type="evidence" value="ECO:0007669"/>
    <property type="project" value="UniProtKB-KW"/>
</dbReference>
<evidence type="ECO:0000256" key="20">
    <source>
        <dbReference type="ARBA" id="ARBA00023251"/>
    </source>
</evidence>
<dbReference type="AlphaFoldDB" id="A0P5B0"/>
<reference evidence="31 32" key="1">
    <citation type="submission" date="2006-11" db="EMBL/GenBank/DDBJ databases">
        <authorList>
            <person name="Giovannoni S."/>
            <person name="Vergin K."/>
            <person name="Ferriera S."/>
            <person name="Johnson J."/>
            <person name="Kravitz S."/>
            <person name="Beeson K."/>
            <person name="Sutton G."/>
            <person name="Rogers Y.-H."/>
            <person name="Friedman R."/>
            <person name="Frazier M."/>
            <person name="Venter J.C."/>
        </authorList>
    </citation>
    <scope>NUCLEOTIDE SEQUENCE [LARGE SCALE GENOMIC DNA]</scope>
    <source>
        <strain evidence="31 32">HTCC2181</strain>
    </source>
</reference>
<protein>
    <recommendedName>
        <fullName evidence="6">Penicillin-binding protein 1A</fullName>
        <ecNumber evidence="24">2.4.99.28</ecNumber>
        <ecNumber evidence="5">3.4.16.4</ecNumber>
    </recommendedName>
</protein>
<comment type="pathway">
    <text evidence="2">Cell wall biogenesis; peptidoglycan biosynthesis.</text>
</comment>
<dbReference type="GO" id="GO:0009252">
    <property type="term" value="P:peptidoglycan biosynthetic process"/>
    <property type="evidence" value="ECO:0007669"/>
    <property type="project" value="UniProtKB-UniPathway"/>
</dbReference>
<dbReference type="InterPro" id="IPR001460">
    <property type="entry name" value="PCN-bd_Tpept"/>
</dbReference>
<evidence type="ECO:0000256" key="17">
    <source>
        <dbReference type="ARBA" id="ARBA00022984"/>
    </source>
</evidence>
<keyword evidence="7" id="KW-1003">Cell membrane</keyword>
<dbReference type="EMBL" id="AAUX01000001">
    <property type="protein sequence ID" value="EAV46720.1"/>
    <property type="molecule type" value="Genomic_DNA"/>
</dbReference>
<keyword evidence="12" id="KW-0808">Transferase</keyword>
<evidence type="ECO:0000256" key="26">
    <source>
        <dbReference type="ARBA" id="ARBA00060592"/>
    </source>
</evidence>
<dbReference type="GO" id="GO:0008658">
    <property type="term" value="F:penicillin binding"/>
    <property type="evidence" value="ECO:0007669"/>
    <property type="project" value="InterPro"/>
</dbReference>
<evidence type="ECO:0000256" key="10">
    <source>
        <dbReference type="ARBA" id="ARBA00022670"/>
    </source>
</evidence>
<organism evidence="31 32">
    <name type="scientific">Methylophilales bacterium HTCC2181</name>
    <dbReference type="NCBI Taxonomy" id="383631"/>
    <lineage>
        <taxon>Bacteria</taxon>
        <taxon>Pseudomonadati</taxon>
        <taxon>Pseudomonadota</taxon>
        <taxon>Betaproteobacteria</taxon>
        <taxon>Nitrosomonadales</taxon>
        <taxon>OM43 clade</taxon>
    </lineage>
</organism>
<dbReference type="Pfam" id="PF00912">
    <property type="entry name" value="Transgly"/>
    <property type="match status" value="1"/>
</dbReference>
<dbReference type="PANTHER" id="PTHR32282:SF27">
    <property type="entry name" value="PENICILLIN-BINDING PROTEIN 1A"/>
    <property type="match status" value="1"/>
</dbReference>
<dbReference type="GO" id="GO:0008360">
    <property type="term" value="P:regulation of cell shape"/>
    <property type="evidence" value="ECO:0007669"/>
    <property type="project" value="UniProtKB-KW"/>
</dbReference>
<evidence type="ECO:0000259" key="30">
    <source>
        <dbReference type="Pfam" id="PF17092"/>
    </source>
</evidence>
<name>A0P5B0_9PROT</name>
<dbReference type="EC" id="2.4.99.28" evidence="24"/>
<dbReference type="FunFam" id="1.10.3810.10:FF:000003">
    <property type="entry name" value="Penicillin-binding protein 1a"/>
    <property type="match status" value="1"/>
</dbReference>
<evidence type="ECO:0000256" key="4">
    <source>
        <dbReference type="ARBA" id="ARBA00007739"/>
    </source>
</evidence>
<dbReference type="Proteomes" id="UP000054262">
    <property type="component" value="Unassembled WGS sequence"/>
</dbReference>
<keyword evidence="11" id="KW-0328">Glycosyltransferase</keyword>
<sequence>MFTKIKNYLVIMMLAGMSLMALVFFIVVLIYPTLPNVSHLQQYRPKEPLQVFSKEGLLIAEFGEERRNHVLIKHVPQKMINAILAIEDRRFFEHPGIDIIGVLRAALKNISGQGHEGASTITMQVARNFFLSSERTFKRKINEILLAIKIENSLSKEEILELYINQIYLGQRAFGFSAAANTYFNKSLAELNLAESALLAGLPKAPSRYNPLVNPELAIQRQQAVLRSMLRHGYIDNATYQIALEEAIDLRDSVSKRELKADYVAEMVRQELYAEFGEGIYTSGLKVFTTIKKRNQIYANRAVQNNFIHYMIRNGLTPPENFMNLEAKDYQDDKARNKHLLQQLRLIPTYGDFIPGVVLSAQPLQITALLKNGQQINIYKRGLKLVQEDFRIEEEGERLIKPGVVMRFVKNRGVWHVTQLPEVESSLISMDPQTGAIVALVGGFDFYRNKYNHVTQAQRQPGSIFKPFIYSAALEKGLNAATLVNDGYLYITAAELNSSENWEPQNYNEKFSGPVRLREGLAKSKNLVAIRVLKHIGPKYAQDYVSRFGFDPKKHQPYLSMALGVGEVTAMEMVSAYSVFANGGYLKKPYFIEKIIDSKGRKVKLSSALMNAEVPRIIDPRNAFIMTDMLKEVINTGTARKAKRLKRSDIAGKTGTTNNLIDAWFAGYNPDIVTVTWMGFPQPKPLGNKETGSRAALPIWIDYMEPILEDYPVKMLVEPEGILPLKVKESDGTLAGVNEPGIYEYFYDEFLPQNNAYFMIN</sequence>
<keyword evidence="32" id="KW-1185">Reference proteome</keyword>
<evidence type="ECO:0000256" key="16">
    <source>
        <dbReference type="ARBA" id="ARBA00022968"/>
    </source>
</evidence>
<evidence type="ECO:0000256" key="3">
    <source>
        <dbReference type="ARBA" id="ARBA00007090"/>
    </source>
</evidence>
<evidence type="ECO:0000259" key="29">
    <source>
        <dbReference type="Pfam" id="PF00912"/>
    </source>
</evidence>
<comment type="similarity">
    <text evidence="3">In the C-terminal section; belongs to the transpeptidase family.</text>
</comment>
<evidence type="ECO:0000313" key="32">
    <source>
        <dbReference type="Proteomes" id="UP000054262"/>
    </source>
</evidence>
<evidence type="ECO:0000256" key="19">
    <source>
        <dbReference type="ARBA" id="ARBA00023136"/>
    </source>
</evidence>
<evidence type="ECO:0000256" key="13">
    <source>
        <dbReference type="ARBA" id="ARBA00022692"/>
    </source>
</evidence>
<evidence type="ECO:0000256" key="22">
    <source>
        <dbReference type="ARBA" id="ARBA00023316"/>
    </source>
</evidence>
<comment type="caution">
    <text evidence="31">The sequence shown here is derived from an EMBL/GenBank/DDBJ whole genome shotgun (WGS) entry which is preliminary data.</text>
</comment>
<keyword evidence="16" id="KW-0735">Signal-anchor</keyword>
<comment type="catalytic activity">
    <reaction evidence="25">
        <text>[GlcNAc-(1-&gt;4)-Mur2Ac(oyl-L-Ala-gamma-D-Glu-L-Lys-D-Ala-D-Ala)](n)-di-trans,octa-cis-undecaprenyl diphosphate + beta-D-GlcNAc-(1-&gt;4)-Mur2Ac(oyl-L-Ala-gamma-D-Glu-L-Lys-D-Ala-D-Ala)-di-trans,octa-cis-undecaprenyl diphosphate = [GlcNAc-(1-&gt;4)-Mur2Ac(oyl-L-Ala-gamma-D-Glu-L-Lys-D-Ala-D-Ala)](n+1)-di-trans,octa-cis-undecaprenyl diphosphate + di-trans,octa-cis-undecaprenyl diphosphate + H(+)</text>
        <dbReference type="Rhea" id="RHEA:23708"/>
        <dbReference type="Rhea" id="RHEA-COMP:9602"/>
        <dbReference type="Rhea" id="RHEA-COMP:9603"/>
        <dbReference type="ChEBI" id="CHEBI:15378"/>
        <dbReference type="ChEBI" id="CHEBI:58405"/>
        <dbReference type="ChEBI" id="CHEBI:60033"/>
        <dbReference type="ChEBI" id="CHEBI:78435"/>
        <dbReference type="EC" id="2.4.99.28"/>
    </reaction>
</comment>
<dbReference type="InterPro" id="IPR001264">
    <property type="entry name" value="Glyco_trans_51"/>
</dbReference>
<dbReference type="Pfam" id="PF00905">
    <property type="entry name" value="Transpeptidase"/>
    <property type="match status" value="1"/>
</dbReference>
<evidence type="ECO:0000256" key="23">
    <source>
        <dbReference type="ARBA" id="ARBA00034000"/>
    </source>
</evidence>
<dbReference type="PANTHER" id="PTHR32282">
    <property type="entry name" value="BINDING PROTEIN TRANSPEPTIDASE, PUTATIVE-RELATED"/>
    <property type="match status" value="1"/>
</dbReference>
<keyword evidence="20" id="KW-0046">Antibiotic resistance</keyword>